<name>A0A934MP24_9BACL</name>
<comment type="caution">
    <text evidence="3">The sequence shown here is derived from an EMBL/GenBank/DDBJ whole genome shotgun (WGS) entry which is preliminary data.</text>
</comment>
<feature type="compositionally biased region" description="Low complexity" evidence="1">
    <location>
        <begin position="86"/>
        <end position="101"/>
    </location>
</feature>
<feature type="compositionally biased region" description="Low complexity" evidence="1">
    <location>
        <begin position="130"/>
        <end position="154"/>
    </location>
</feature>
<evidence type="ECO:0000256" key="1">
    <source>
        <dbReference type="SAM" id="MobiDB-lite"/>
    </source>
</evidence>
<dbReference type="Proteomes" id="UP000640274">
    <property type="component" value="Unassembled WGS sequence"/>
</dbReference>
<evidence type="ECO:0000313" key="3">
    <source>
        <dbReference type="EMBL" id="MBJ6361616.1"/>
    </source>
</evidence>
<keyword evidence="2" id="KW-0812">Transmembrane</keyword>
<sequence>MKKQSVEPDGRQSSTWKAWSVGVIVLAVGIAAGSLYWSGGIQKEASPGPGADVVQTDHNQEQEKHDEPVKQKSDDPSTNQSDTGQSSGTEAASNETSSSSAHQTENQGTEESASQKNDLQAKGQTDPSQSNSAAPATGASSSAASNSGLFSSGNRLPSSVTDTEKNAVIAQHREKLTALKSNCKSNVNKLIGQAKQSMKQAQIDGDKDAASSVQKKLLISVIGAESSCESQFNEIVANARSEFQEKDISAGVIDAWKQEYDQTRQDSYKEAMEELKSMFN</sequence>
<reference evidence="3" key="1">
    <citation type="submission" date="2020-12" db="EMBL/GenBank/DDBJ databases">
        <authorList>
            <person name="Huq M.A."/>
        </authorList>
    </citation>
    <scope>NUCLEOTIDE SEQUENCE</scope>
    <source>
        <strain evidence="3">MAHUQ-46</strain>
    </source>
</reference>
<gene>
    <name evidence="3" type="ORF">JFN88_09950</name>
</gene>
<accession>A0A934MP24</accession>
<evidence type="ECO:0000313" key="4">
    <source>
        <dbReference type="Proteomes" id="UP000640274"/>
    </source>
</evidence>
<dbReference type="AlphaFoldDB" id="A0A934MP24"/>
<dbReference type="EMBL" id="JAELUP010000035">
    <property type="protein sequence ID" value="MBJ6361616.1"/>
    <property type="molecule type" value="Genomic_DNA"/>
</dbReference>
<feature type="transmembrane region" description="Helical" evidence="2">
    <location>
        <begin position="21"/>
        <end position="39"/>
    </location>
</feature>
<feature type="compositionally biased region" description="Basic and acidic residues" evidence="1">
    <location>
        <begin position="58"/>
        <end position="75"/>
    </location>
</feature>
<keyword evidence="2" id="KW-1133">Transmembrane helix</keyword>
<organism evidence="3 4">
    <name type="scientific">Paenibacillus roseus</name>
    <dbReference type="NCBI Taxonomy" id="2798579"/>
    <lineage>
        <taxon>Bacteria</taxon>
        <taxon>Bacillati</taxon>
        <taxon>Bacillota</taxon>
        <taxon>Bacilli</taxon>
        <taxon>Bacillales</taxon>
        <taxon>Paenibacillaceae</taxon>
        <taxon>Paenibacillus</taxon>
    </lineage>
</organism>
<evidence type="ECO:0000256" key="2">
    <source>
        <dbReference type="SAM" id="Phobius"/>
    </source>
</evidence>
<protein>
    <submittedName>
        <fullName evidence="3">Uncharacterized protein</fullName>
    </submittedName>
</protein>
<feature type="region of interest" description="Disordered" evidence="1">
    <location>
        <begin position="40"/>
        <end position="167"/>
    </location>
</feature>
<feature type="compositionally biased region" description="Polar residues" evidence="1">
    <location>
        <begin position="102"/>
        <end position="129"/>
    </location>
</feature>
<proteinExistence type="predicted"/>
<dbReference type="RefSeq" id="WP_199019172.1">
    <property type="nucleotide sequence ID" value="NZ_JAELUP010000035.1"/>
</dbReference>
<keyword evidence="4" id="KW-1185">Reference proteome</keyword>
<feature type="compositionally biased region" description="Polar residues" evidence="1">
    <location>
        <begin position="76"/>
        <end position="85"/>
    </location>
</feature>
<keyword evidence="2" id="KW-0472">Membrane</keyword>